<dbReference type="GeneID" id="18931044"/>
<sequence length="193" mass="21191">MPRGNKKIGECLRKVCTCKAFNCKSGFYLDAQGSSQLGVELSPEAYEAHQQAELRNIAQAASSVDALEHSFQDINFGSSSEDNQLVEILRELRVSPASQSSPSRSGEAVNPAQVPNQSSREHDEDVILESSRTCPAIDTEREVGSKVYDTGEMLLIHCSAYRQLLTQYVYSNTPRCSLLLGSWMPNASQLSSL</sequence>
<dbReference type="KEGG" id="mlr:MELLADRAFT_68481"/>
<organism evidence="3">
    <name type="scientific">Melampsora larici-populina (strain 98AG31 / pathotype 3-4-7)</name>
    <name type="common">Poplar leaf rust fungus</name>
    <dbReference type="NCBI Taxonomy" id="747676"/>
    <lineage>
        <taxon>Eukaryota</taxon>
        <taxon>Fungi</taxon>
        <taxon>Dikarya</taxon>
        <taxon>Basidiomycota</taxon>
        <taxon>Pucciniomycotina</taxon>
        <taxon>Pucciniomycetes</taxon>
        <taxon>Pucciniales</taxon>
        <taxon>Melampsoraceae</taxon>
        <taxon>Melampsora</taxon>
    </lineage>
</organism>
<name>F4S6Y7_MELLP</name>
<dbReference type="Proteomes" id="UP000001072">
    <property type="component" value="Unassembled WGS sequence"/>
</dbReference>
<dbReference type="InParanoid" id="F4S6Y7"/>
<dbReference type="VEuPathDB" id="FungiDB:MELLADRAFT_68481"/>
<feature type="region of interest" description="Disordered" evidence="1">
    <location>
        <begin position="96"/>
        <end position="126"/>
    </location>
</feature>
<accession>F4S6Y7</accession>
<dbReference type="HOGENOM" id="CLU_1409076_0_0_1"/>
<protein>
    <submittedName>
        <fullName evidence="2">Uncharacterized protein</fullName>
    </submittedName>
</protein>
<dbReference type="EMBL" id="GL883157">
    <property type="protein sequence ID" value="EGF99541.1"/>
    <property type="molecule type" value="Genomic_DNA"/>
</dbReference>
<evidence type="ECO:0000313" key="2">
    <source>
        <dbReference type="EMBL" id="EGF99541.1"/>
    </source>
</evidence>
<feature type="compositionally biased region" description="Low complexity" evidence="1">
    <location>
        <begin position="96"/>
        <end position="105"/>
    </location>
</feature>
<evidence type="ECO:0000256" key="1">
    <source>
        <dbReference type="SAM" id="MobiDB-lite"/>
    </source>
</evidence>
<gene>
    <name evidence="2" type="ORF">MELLADRAFT_68481</name>
</gene>
<evidence type="ECO:0000313" key="3">
    <source>
        <dbReference type="Proteomes" id="UP000001072"/>
    </source>
</evidence>
<proteinExistence type="predicted"/>
<dbReference type="RefSeq" id="XP_007417142.1">
    <property type="nucleotide sequence ID" value="XM_007417080.1"/>
</dbReference>
<reference evidence="3" key="1">
    <citation type="journal article" date="2011" name="Proc. Natl. Acad. Sci. U.S.A.">
        <title>Obligate biotrophy features unraveled by the genomic analysis of rust fungi.</title>
        <authorList>
            <person name="Duplessis S."/>
            <person name="Cuomo C.A."/>
            <person name="Lin Y.-C."/>
            <person name="Aerts A."/>
            <person name="Tisserant E."/>
            <person name="Veneault-Fourrey C."/>
            <person name="Joly D.L."/>
            <person name="Hacquard S."/>
            <person name="Amselem J."/>
            <person name="Cantarel B.L."/>
            <person name="Chiu R."/>
            <person name="Coutinho P.M."/>
            <person name="Feau N."/>
            <person name="Field M."/>
            <person name="Frey P."/>
            <person name="Gelhaye E."/>
            <person name="Goldberg J."/>
            <person name="Grabherr M.G."/>
            <person name="Kodira C.D."/>
            <person name="Kohler A."/>
            <person name="Kuees U."/>
            <person name="Lindquist E.A."/>
            <person name="Lucas S.M."/>
            <person name="Mago R."/>
            <person name="Mauceli E."/>
            <person name="Morin E."/>
            <person name="Murat C."/>
            <person name="Pangilinan J.L."/>
            <person name="Park R."/>
            <person name="Pearson M."/>
            <person name="Quesneville H."/>
            <person name="Rouhier N."/>
            <person name="Sakthikumar S."/>
            <person name="Salamov A.A."/>
            <person name="Schmutz J."/>
            <person name="Selles B."/>
            <person name="Shapiro H."/>
            <person name="Tanguay P."/>
            <person name="Tuskan G.A."/>
            <person name="Henrissat B."/>
            <person name="Van de Peer Y."/>
            <person name="Rouze P."/>
            <person name="Ellis J.G."/>
            <person name="Dodds P.N."/>
            <person name="Schein J.E."/>
            <person name="Zhong S."/>
            <person name="Hamelin R.C."/>
            <person name="Grigoriev I.V."/>
            <person name="Szabo L.J."/>
            <person name="Martin F."/>
        </authorList>
    </citation>
    <scope>NUCLEOTIDE SEQUENCE [LARGE SCALE GENOMIC DNA]</scope>
    <source>
        <strain evidence="3">98AG31 / pathotype 3-4-7</strain>
    </source>
</reference>
<dbReference type="AlphaFoldDB" id="F4S6Y7"/>
<keyword evidence="3" id="KW-1185">Reference proteome</keyword>